<organism evidence="2 3">
    <name type="scientific">Telluria aromaticivorans</name>
    <dbReference type="NCBI Taxonomy" id="2725995"/>
    <lineage>
        <taxon>Bacteria</taxon>
        <taxon>Pseudomonadati</taxon>
        <taxon>Pseudomonadota</taxon>
        <taxon>Betaproteobacteria</taxon>
        <taxon>Burkholderiales</taxon>
        <taxon>Oxalobacteraceae</taxon>
        <taxon>Telluria group</taxon>
        <taxon>Telluria</taxon>
    </lineage>
</organism>
<dbReference type="GO" id="GO:0030170">
    <property type="term" value="F:pyridoxal phosphate binding"/>
    <property type="evidence" value="ECO:0007669"/>
    <property type="project" value="InterPro"/>
</dbReference>
<comment type="caution">
    <text evidence="2">The sequence shown here is derived from an EMBL/GenBank/DDBJ whole genome shotgun (WGS) entry which is preliminary data.</text>
</comment>
<dbReference type="SUPFAM" id="SSF50800">
    <property type="entry name" value="PK beta-barrel domain-like"/>
    <property type="match status" value="1"/>
</dbReference>
<dbReference type="Pfam" id="PF03475">
    <property type="entry name" value="YiiM_3-alpha"/>
    <property type="match status" value="1"/>
</dbReference>
<dbReference type="GO" id="GO:0003824">
    <property type="term" value="F:catalytic activity"/>
    <property type="evidence" value="ECO:0007669"/>
    <property type="project" value="InterPro"/>
</dbReference>
<name>A0A7Y2JVW7_9BURK</name>
<gene>
    <name evidence="2" type="ORF">HGB41_03155</name>
</gene>
<dbReference type="Pfam" id="PF03473">
    <property type="entry name" value="MOSC"/>
    <property type="match status" value="1"/>
</dbReference>
<accession>A0A7Y2JVW7</accession>
<dbReference type="InterPro" id="IPR005302">
    <property type="entry name" value="MoCF_Sase_C"/>
</dbReference>
<dbReference type="Proteomes" id="UP000533905">
    <property type="component" value="Unassembled WGS sequence"/>
</dbReference>
<protein>
    <submittedName>
        <fullName evidence="2">MOSC domain-containing protein</fullName>
    </submittedName>
</protein>
<feature type="domain" description="MOSC" evidence="1">
    <location>
        <begin position="31"/>
        <end position="168"/>
    </location>
</feature>
<evidence type="ECO:0000313" key="3">
    <source>
        <dbReference type="Proteomes" id="UP000533905"/>
    </source>
</evidence>
<evidence type="ECO:0000259" key="1">
    <source>
        <dbReference type="PROSITE" id="PS51340"/>
    </source>
</evidence>
<dbReference type="PANTHER" id="PTHR30212">
    <property type="entry name" value="PROTEIN YIIM"/>
    <property type="match status" value="1"/>
</dbReference>
<reference evidence="2 3" key="1">
    <citation type="submission" date="2020-04" db="EMBL/GenBank/DDBJ databases">
        <title>Massilia sp. nov., a cold adapted bacteria isolated from Arctic soil.</title>
        <authorList>
            <person name="Son J."/>
            <person name="Ka J.-O."/>
        </authorList>
    </citation>
    <scope>NUCLEOTIDE SEQUENCE [LARGE SCALE GENOMIC DNA]</scope>
    <source>
        <strain evidence="2 3">ML15P13</strain>
    </source>
</reference>
<dbReference type="InterPro" id="IPR005163">
    <property type="entry name" value="Tri_helical_YiiM-like"/>
</dbReference>
<sequence length="247" mass="27387">MARRIDALSTGQARPVASIGDAPVLSAIGKRAREGALWLSRDGLEGDEQGDRIYHGGPDKALHHYPAGHYALWRLWFPDTPLVLAAGAFGENISTQGMTERDVHIGDVFRAGTALLQVSQARQPCFKLNLRLEKENAALTMQVSGRTGWYYRVLQEGWLKAGDRLELVARPRPGWPLSRLIAALYPANPAASWLADEWRLAAGLPELAERWRSAFERRLQTGVIEDWRMRLHGPGGLRRIADVTAPG</sequence>
<dbReference type="PANTHER" id="PTHR30212:SF2">
    <property type="entry name" value="PROTEIN YIIM"/>
    <property type="match status" value="1"/>
</dbReference>
<dbReference type="GO" id="GO:0030151">
    <property type="term" value="F:molybdenum ion binding"/>
    <property type="evidence" value="ECO:0007669"/>
    <property type="project" value="InterPro"/>
</dbReference>
<dbReference type="PROSITE" id="PS51340">
    <property type="entry name" value="MOSC"/>
    <property type="match status" value="1"/>
</dbReference>
<dbReference type="InterPro" id="IPR052353">
    <property type="entry name" value="Benzoxazolinone_Detox_Enz"/>
</dbReference>
<keyword evidence="3" id="KW-1185">Reference proteome</keyword>
<dbReference type="InterPro" id="IPR011037">
    <property type="entry name" value="Pyrv_Knase-like_insert_dom_sf"/>
</dbReference>
<dbReference type="AlphaFoldDB" id="A0A7Y2JVW7"/>
<evidence type="ECO:0000313" key="2">
    <source>
        <dbReference type="EMBL" id="NNG22006.1"/>
    </source>
</evidence>
<dbReference type="Gene3D" id="2.40.33.20">
    <property type="entry name" value="PK beta-barrel domain-like"/>
    <property type="match status" value="1"/>
</dbReference>
<dbReference type="EMBL" id="JABAIV010000001">
    <property type="protein sequence ID" value="NNG22006.1"/>
    <property type="molecule type" value="Genomic_DNA"/>
</dbReference>
<proteinExistence type="predicted"/>